<proteinExistence type="predicted"/>
<dbReference type="EMBL" id="CAJVQA010000996">
    <property type="protein sequence ID" value="CAG8498805.1"/>
    <property type="molecule type" value="Genomic_DNA"/>
</dbReference>
<dbReference type="AlphaFoldDB" id="A0A9N8ZK70"/>
<gene>
    <name evidence="1" type="ORF">CPELLU_LOCUS2348</name>
</gene>
<protein>
    <submittedName>
        <fullName evidence="1">23018_t:CDS:1</fullName>
    </submittedName>
</protein>
<comment type="caution">
    <text evidence="1">The sequence shown here is derived from an EMBL/GenBank/DDBJ whole genome shotgun (WGS) entry which is preliminary data.</text>
</comment>
<dbReference type="Proteomes" id="UP000789759">
    <property type="component" value="Unassembled WGS sequence"/>
</dbReference>
<evidence type="ECO:0000313" key="1">
    <source>
        <dbReference type="EMBL" id="CAG8498805.1"/>
    </source>
</evidence>
<evidence type="ECO:0000313" key="2">
    <source>
        <dbReference type="Proteomes" id="UP000789759"/>
    </source>
</evidence>
<keyword evidence="2" id="KW-1185">Reference proteome</keyword>
<accession>A0A9N8ZK70</accession>
<sequence length="153" mass="17366">MLSGNTNQRIKLARKDTEGEIQEQEGYFTFTDENTLVITLDKLGRFHFHVSIPLEDCENQTPVNGRVVALDPGVRTFMTCYGPSGRFVEWGSNDFNIVSLRKRTNYKVICISKAGRIQKNKISVAKKEAQDPQTIFIPTFETSNMGSRPRETC</sequence>
<reference evidence="1" key="1">
    <citation type="submission" date="2021-06" db="EMBL/GenBank/DDBJ databases">
        <authorList>
            <person name="Kallberg Y."/>
            <person name="Tangrot J."/>
            <person name="Rosling A."/>
        </authorList>
    </citation>
    <scope>NUCLEOTIDE SEQUENCE</scope>
    <source>
        <strain evidence="1">FL966</strain>
    </source>
</reference>
<organism evidence="1 2">
    <name type="scientific">Cetraspora pellucida</name>
    <dbReference type="NCBI Taxonomy" id="1433469"/>
    <lineage>
        <taxon>Eukaryota</taxon>
        <taxon>Fungi</taxon>
        <taxon>Fungi incertae sedis</taxon>
        <taxon>Mucoromycota</taxon>
        <taxon>Glomeromycotina</taxon>
        <taxon>Glomeromycetes</taxon>
        <taxon>Diversisporales</taxon>
        <taxon>Gigasporaceae</taxon>
        <taxon>Cetraspora</taxon>
    </lineage>
</organism>
<name>A0A9N8ZK70_9GLOM</name>
<dbReference type="OrthoDB" id="2420146at2759"/>